<accession>A0A0F9GAU9</accession>
<evidence type="ECO:0000313" key="3">
    <source>
        <dbReference type="EMBL" id="KKL95878.1"/>
    </source>
</evidence>
<name>A0A0F9GAU9_9ZZZZ</name>
<feature type="coiled-coil region" evidence="1">
    <location>
        <begin position="18"/>
        <end position="48"/>
    </location>
</feature>
<keyword evidence="2" id="KW-0472">Membrane</keyword>
<reference evidence="3" key="1">
    <citation type="journal article" date="2015" name="Nature">
        <title>Complex archaea that bridge the gap between prokaryotes and eukaryotes.</title>
        <authorList>
            <person name="Spang A."/>
            <person name="Saw J.H."/>
            <person name="Jorgensen S.L."/>
            <person name="Zaremba-Niedzwiedzka K."/>
            <person name="Martijn J."/>
            <person name="Lind A.E."/>
            <person name="van Eijk R."/>
            <person name="Schleper C."/>
            <person name="Guy L."/>
            <person name="Ettema T.J."/>
        </authorList>
    </citation>
    <scope>NUCLEOTIDE SEQUENCE</scope>
</reference>
<evidence type="ECO:0000256" key="1">
    <source>
        <dbReference type="SAM" id="Coils"/>
    </source>
</evidence>
<protein>
    <submittedName>
        <fullName evidence="3">Uncharacterized protein</fullName>
    </submittedName>
</protein>
<organism evidence="3">
    <name type="scientific">marine sediment metagenome</name>
    <dbReference type="NCBI Taxonomy" id="412755"/>
    <lineage>
        <taxon>unclassified sequences</taxon>
        <taxon>metagenomes</taxon>
        <taxon>ecological metagenomes</taxon>
    </lineage>
</organism>
<proteinExistence type="predicted"/>
<dbReference type="AlphaFoldDB" id="A0A0F9GAU9"/>
<evidence type="ECO:0000256" key="2">
    <source>
        <dbReference type="SAM" id="Phobius"/>
    </source>
</evidence>
<keyword evidence="1" id="KW-0175">Coiled coil</keyword>
<feature type="transmembrane region" description="Helical" evidence="2">
    <location>
        <begin position="48"/>
        <end position="68"/>
    </location>
</feature>
<keyword evidence="2" id="KW-0812">Transmembrane</keyword>
<sequence length="77" mass="9295">MGDTDKLNGWEQWGKYVVKELERLNTRYERLEEKLDRIDRRMVKVERIFWLLGGLLAVFTPVFIWAVIETIKRLLSL</sequence>
<gene>
    <name evidence="3" type="ORF">LCGC14_1850160</name>
</gene>
<comment type="caution">
    <text evidence="3">The sequence shown here is derived from an EMBL/GenBank/DDBJ whole genome shotgun (WGS) entry which is preliminary data.</text>
</comment>
<dbReference type="EMBL" id="LAZR01018572">
    <property type="protein sequence ID" value="KKL95878.1"/>
    <property type="molecule type" value="Genomic_DNA"/>
</dbReference>
<keyword evidence="2" id="KW-1133">Transmembrane helix</keyword>